<evidence type="ECO:0000259" key="1">
    <source>
        <dbReference type="Pfam" id="PF00535"/>
    </source>
</evidence>
<organism evidence="2 3">
    <name type="scientific">Flavobacterium fluvii</name>
    <dbReference type="NCBI Taxonomy" id="468056"/>
    <lineage>
        <taxon>Bacteria</taxon>
        <taxon>Pseudomonadati</taxon>
        <taxon>Bacteroidota</taxon>
        <taxon>Flavobacteriia</taxon>
        <taxon>Flavobacteriales</taxon>
        <taxon>Flavobacteriaceae</taxon>
        <taxon>Flavobacterium</taxon>
    </lineage>
</organism>
<dbReference type="STRING" id="468056.SAMN05443549_103139"/>
<keyword evidence="2" id="KW-0808">Transferase</keyword>
<evidence type="ECO:0000313" key="2">
    <source>
        <dbReference type="EMBL" id="SHG28912.1"/>
    </source>
</evidence>
<sequence>MKQNASIITIVTVVYNDALNIEETILSVTNQSYQEIEYIIIDGGSTDGTLDVIKKNENKITYFRSEPDNGIYDAMNKSLSFITGSYIYFLNSGDVIFDNKTIETIMVQLNDEDVVFCDTILTIRNENYYLQQRNLTATDPMPTCHQSVLVKTHLLKAHNFNLKLRISADKEFFKYCFNQNVKYKNISIPLGVIDGDGFSTKYKITQAKENQAIFQESLLVYFFRLLKEYLMVFIIYLCPKSIYHKLRAKQYSKNKIDYITYCKMINE</sequence>
<dbReference type="Pfam" id="PF00535">
    <property type="entry name" value="Glycos_transf_2"/>
    <property type="match status" value="1"/>
</dbReference>
<gene>
    <name evidence="2" type="ORF">SAMN05443549_103139</name>
</gene>
<accession>A0A1M5IKS1</accession>
<protein>
    <submittedName>
        <fullName evidence="2">Glycosyltransferase involved in cell wall bisynthesis</fullName>
    </submittedName>
</protein>
<dbReference type="EMBL" id="FQWB01000003">
    <property type="protein sequence ID" value="SHG28912.1"/>
    <property type="molecule type" value="Genomic_DNA"/>
</dbReference>
<dbReference type="CDD" id="cd06433">
    <property type="entry name" value="GT_2_WfgS_like"/>
    <property type="match status" value="1"/>
</dbReference>
<reference evidence="3" key="1">
    <citation type="submission" date="2016-11" db="EMBL/GenBank/DDBJ databases">
        <authorList>
            <person name="Varghese N."/>
            <person name="Submissions S."/>
        </authorList>
    </citation>
    <scope>NUCLEOTIDE SEQUENCE [LARGE SCALE GENOMIC DNA]</scope>
    <source>
        <strain evidence="3">DSM 19978</strain>
    </source>
</reference>
<name>A0A1M5IKS1_9FLAO</name>
<feature type="domain" description="Glycosyltransferase 2-like" evidence="1">
    <location>
        <begin position="9"/>
        <end position="135"/>
    </location>
</feature>
<proteinExistence type="predicted"/>
<evidence type="ECO:0000313" key="3">
    <source>
        <dbReference type="Proteomes" id="UP000184516"/>
    </source>
</evidence>
<dbReference type="OrthoDB" id="9788101at2"/>
<dbReference type="InterPro" id="IPR029044">
    <property type="entry name" value="Nucleotide-diphossugar_trans"/>
</dbReference>
<keyword evidence="3" id="KW-1185">Reference proteome</keyword>
<dbReference type="Proteomes" id="UP000184516">
    <property type="component" value="Unassembled WGS sequence"/>
</dbReference>
<dbReference type="Gene3D" id="3.90.550.10">
    <property type="entry name" value="Spore Coat Polysaccharide Biosynthesis Protein SpsA, Chain A"/>
    <property type="match status" value="1"/>
</dbReference>
<dbReference type="RefSeq" id="WP_073369769.1">
    <property type="nucleotide sequence ID" value="NZ_FQWB01000003.1"/>
</dbReference>
<dbReference type="SUPFAM" id="SSF53448">
    <property type="entry name" value="Nucleotide-diphospho-sugar transferases"/>
    <property type="match status" value="1"/>
</dbReference>
<dbReference type="InterPro" id="IPR001173">
    <property type="entry name" value="Glyco_trans_2-like"/>
</dbReference>
<dbReference type="GO" id="GO:0016758">
    <property type="term" value="F:hexosyltransferase activity"/>
    <property type="evidence" value="ECO:0007669"/>
    <property type="project" value="UniProtKB-ARBA"/>
</dbReference>
<dbReference type="PANTHER" id="PTHR22916:SF67">
    <property type="entry name" value="COLANIC ACID BIOSYNTHESIS GLYCOSYL TRANSFERASE WCAE-RELATED"/>
    <property type="match status" value="1"/>
</dbReference>
<dbReference type="PANTHER" id="PTHR22916">
    <property type="entry name" value="GLYCOSYLTRANSFERASE"/>
    <property type="match status" value="1"/>
</dbReference>
<dbReference type="AlphaFoldDB" id="A0A1M5IKS1"/>